<keyword evidence="5" id="KW-0934">Plastid</keyword>
<evidence type="ECO:0000256" key="5">
    <source>
        <dbReference type="ARBA" id="ARBA00022640"/>
    </source>
</evidence>
<dbReference type="Gramene" id="CDF39909">
    <property type="protein sequence ID" value="CDF39909"/>
    <property type="gene ID" value="CHC_T00006871001"/>
</dbReference>
<evidence type="ECO:0000256" key="6">
    <source>
        <dbReference type="ARBA" id="ARBA00022738"/>
    </source>
</evidence>
<gene>
    <name evidence="12" type="ORF">CHC_T00006871001</name>
</gene>
<dbReference type="GeneID" id="17317984"/>
<comment type="subcellular location">
    <subcellularLocation>
        <location evidence="1">Plastid</location>
        <location evidence="1">Chloroplast thylakoid membrane</location>
        <topology evidence="1">Peripheral membrane protein</topology>
        <orientation evidence="1">Stromal side</orientation>
    </subcellularLocation>
</comment>
<keyword evidence="13" id="KW-1185">Reference proteome</keyword>
<feature type="domain" description="PBS-linker" evidence="11">
    <location>
        <begin position="138"/>
        <end position="319"/>
    </location>
</feature>
<dbReference type="InterPro" id="IPR038255">
    <property type="entry name" value="PBS_linker_sf"/>
</dbReference>
<dbReference type="GO" id="GO:0015979">
    <property type="term" value="P:photosynthesis"/>
    <property type="evidence" value="ECO:0007669"/>
    <property type="project" value="UniProtKB-KW"/>
</dbReference>
<evidence type="ECO:0000256" key="10">
    <source>
        <dbReference type="SAM" id="MobiDB-lite"/>
    </source>
</evidence>
<dbReference type="OrthoDB" id="2889at2759"/>
<evidence type="ECO:0000256" key="9">
    <source>
        <dbReference type="PROSITE-ProRule" id="PRU00775"/>
    </source>
</evidence>
<evidence type="ECO:0000259" key="11">
    <source>
        <dbReference type="PROSITE" id="PS51445"/>
    </source>
</evidence>
<name>R7QP92_CHOCR</name>
<evidence type="ECO:0000256" key="2">
    <source>
        <dbReference type="ARBA" id="ARBA00022528"/>
    </source>
</evidence>
<keyword evidence="3" id="KW-0602">Photosynthesis</keyword>
<dbReference type="EMBL" id="HG002094">
    <property type="protein sequence ID" value="CDF39909.1"/>
    <property type="molecule type" value="Genomic_DNA"/>
</dbReference>
<evidence type="ECO:0000256" key="3">
    <source>
        <dbReference type="ARBA" id="ARBA00022531"/>
    </source>
</evidence>
<dbReference type="GO" id="GO:0009535">
    <property type="term" value="C:chloroplast thylakoid membrane"/>
    <property type="evidence" value="ECO:0007669"/>
    <property type="project" value="UniProtKB-SubCell"/>
</dbReference>
<keyword evidence="8" id="KW-0472">Membrane</keyword>
<keyword evidence="7" id="KW-0793">Thylakoid</keyword>
<proteinExistence type="inferred from homology"/>
<evidence type="ECO:0000256" key="7">
    <source>
        <dbReference type="ARBA" id="ARBA00023078"/>
    </source>
</evidence>
<dbReference type="PANTHER" id="PTHR34011">
    <property type="entry name" value="PHYCOBILISOME 32.1 KDA LINKER POLYPEPTIDE, PHYCOCYANIN-ASSOCIATED, ROD 2-RELATED"/>
    <property type="match status" value="1"/>
</dbReference>
<dbReference type="KEGG" id="ccp:CHC_T00006871001"/>
<evidence type="ECO:0000313" key="13">
    <source>
        <dbReference type="Proteomes" id="UP000012073"/>
    </source>
</evidence>
<accession>R7QP92</accession>
<dbReference type="InterPro" id="IPR001297">
    <property type="entry name" value="PBS_linker_dom"/>
</dbReference>
<keyword evidence="2" id="KW-0150">Chloroplast</keyword>
<evidence type="ECO:0000256" key="4">
    <source>
        <dbReference type="ARBA" id="ARBA00022549"/>
    </source>
</evidence>
<feature type="compositionally biased region" description="Pro residues" evidence="10">
    <location>
        <begin position="86"/>
        <end position="98"/>
    </location>
</feature>
<dbReference type="OMA" id="HETDMEM"/>
<reference evidence="13" key="1">
    <citation type="journal article" date="2013" name="Proc. Natl. Acad. Sci. U.S.A.">
        <title>Genome structure and metabolic features in the red seaweed Chondrus crispus shed light on evolution of the Archaeplastida.</title>
        <authorList>
            <person name="Collen J."/>
            <person name="Porcel B."/>
            <person name="Carre W."/>
            <person name="Ball S.G."/>
            <person name="Chaparro C."/>
            <person name="Tonon T."/>
            <person name="Barbeyron T."/>
            <person name="Michel G."/>
            <person name="Noel B."/>
            <person name="Valentin K."/>
            <person name="Elias M."/>
            <person name="Artiguenave F."/>
            <person name="Arun A."/>
            <person name="Aury J.M."/>
            <person name="Barbosa-Neto J.F."/>
            <person name="Bothwell J.H."/>
            <person name="Bouget F.Y."/>
            <person name="Brillet L."/>
            <person name="Cabello-Hurtado F."/>
            <person name="Capella-Gutierrez S."/>
            <person name="Charrier B."/>
            <person name="Cladiere L."/>
            <person name="Cock J.M."/>
            <person name="Coelho S.M."/>
            <person name="Colleoni C."/>
            <person name="Czjzek M."/>
            <person name="Da Silva C."/>
            <person name="Delage L."/>
            <person name="Denoeud F."/>
            <person name="Deschamps P."/>
            <person name="Dittami S.M."/>
            <person name="Gabaldon T."/>
            <person name="Gachon C.M."/>
            <person name="Groisillier A."/>
            <person name="Herve C."/>
            <person name="Jabbari K."/>
            <person name="Katinka M."/>
            <person name="Kloareg B."/>
            <person name="Kowalczyk N."/>
            <person name="Labadie K."/>
            <person name="Leblanc C."/>
            <person name="Lopez P.J."/>
            <person name="McLachlan D.H."/>
            <person name="Meslet-Cladiere L."/>
            <person name="Moustafa A."/>
            <person name="Nehr Z."/>
            <person name="Nyvall Collen P."/>
            <person name="Panaud O."/>
            <person name="Partensky F."/>
            <person name="Poulain J."/>
            <person name="Rensing S.A."/>
            <person name="Rousvoal S."/>
            <person name="Samson G."/>
            <person name="Symeonidi A."/>
            <person name="Weissenbach J."/>
            <person name="Zambounis A."/>
            <person name="Wincker P."/>
            <person name="Boyen C."/>
        </authorList>
    </citation>
    <scope>NUCLEOTIDE SEQUENCE [LARGE SCALE GENOMIC DNA]</scope>
    <source>
        <strain evidence="13">cv. Stackhouse</strain>
    </source>
</reference>
<dbReference type="PROSITE" id="PS51445">
    <property type="entry name" value="PBS_LINKER"/>
    <property type="match status" value="1"/>
</dbReference>
<organism evidence="12 13">
    <name type="scientific">Chondrus crispus</name>
    <name type="common">Carrageen Irish moss</name>
    <name type="synonym">Polymorpha crispa</name>
    <dbReference type="NCBI Taxonomy" id="2769"/>
    <lineage>
        <taxon>Eukaryota</taxon>
        <taxon>Rhodophyta</taxon>
        <taxon>Florideophyceae</taxon>
        <taxon>Rhodymeniophycidae</taxon>
        <taxon>Gigartinales</taxon>
        <taxon>Gigartinaceae</taxon>
        <taxon>Chondrus</taxon>
    </lineage>
</organism>
<dbReference type="AlphaFoldDB" id="R7QP92"/>
<dbReference type="Proteomes" id="UP000012073">
    <property type="component" value="Unassembled WGS sequence"/>
</dbReference>
<sequence>MPAFVPAPGLPLSSSRVFVTGRSTPVASRPTRRAEAPVHTDISAIKLPKLPSLPNFGKSNGAPATPANPVASELTIGGRTVQAPAAAPPARKPAPTPTPTGKGIPKFYNPPTARAEFRADAKGHNATAYDVRVGRETNTTNRRVNEQGTFRNMDPYTDDLLWARPGWSSDEARVGVRVALRNVLGNANMFESELAELATSISCVTETANMKEFVRAVGLSNAYRKRFFDATSNTRFVECNFLHFLGRAPHNQEEVSEHIRIITEQGYNAEINSYMDSDEYDILFGESRIPAVNFRGGHPYNNDMNKICALNGTYTSTDRILATAVLPTGDYAGFKSVGIKKGLPTAWRGENAARDQAGPVMSFPAGVFWSPSPQGIRDAEIAWNAKYGNWTKFWYKDSQMYQEMMKPKLRHTAEEVKEAKAILKYGSTMASAYVK</sequence>
<dbReference type="STRING" id="2769.R7QP92"/>
<evidence type="ECO:0000256" key="8">
    <source>
        <dbReference type="ARBA" id="ARBA00023136"/>
    </source>
</evidence>
<feature type="region of interest" description="Disordered" evidence="10">
    <location>
        <begin position="82"/>
        <end position="107"/>
    </location>
</feature>
<dbReference type="Pfam" id="PF00427">
    <property type="entry name" value="PBS_linker_poly"/>
    <property type="match status" value="1"/>
</dbReference>
<evidence type="ECO:0000313" key="12">
    <source>
        <dbReference type="EMBL" id="CDF39909.1"/>
    </source>
</evidence>
<comment type="similarity">
    <text evidence="9">Belongs to the phycobilisome linker protein family.</text>
</comment>
<protein>
    <recommendedName>
        <fullName evidence="11">PBS-linker domain-containing protein</fullName>
    </recommendedName>
</protein>
<evidence type="ECO:0000256" key="1">
    <source>
        <dbReference type="ARBA" id="ARBA00004185"/>
    </source>
</evidence>
<keyword evidence="4" id="KW-0042">Antenna complex</keyword>
<dbReference type="RefSeq" id="XP_005710203.1">
    <property type="nucleotide sequence ID" value="XM_005710146.1"/>
</dbReference>
<keyword evidence="6 9" id="KW-0605">Phycobilisome</keyword>
<dbReference type="GO" id="GO:0030089">
    <property type="term" value="C:phycobilisome"/>
    <property type="evidence" value="ECO:0007669"/>
    <property type="project" value="UniProtKB-UniRule"/>
</dbReference>
<dbReference type="Gene3D" id="1.10.3130.20">
    <property type="entry name" value="Phycobilisome linker domain"/>
    <property type="match status" value="1"/>
</dbReference>